<feature type="transmembrane region" description="Helical" evidence="9">
    <location>
        <begin position="55"/>
        <end position="73"/>
    </location>
</feature>
<evidence type="ECO:0000313" key="11">
    <source>
        <dbReference type="EMBL" id="NEN23893.1"/>
    </source>
</evidence>
<feature type="transmembrane region" description="Helical" evidence="9">
    <location>
        <begin position="172"/>
        <end position="190"/>
    </location>
</feature>
<evidence type="ECO:0000256" key="2">
    <source>
        <dbReference type="ARBA" id="ARBA00022475"/>
    </source>
</evidence>
<proteinExistence type="predicted"/>
<dbReference type="Gene3D" id="3.30.1120.80">
    <property type="match status" value="1"/>
</dbReference>
<feature type="binding site" evidence="8">
    <location>
        <position position="481"/>
    </location>
    <ligand>
        <name>Mn(2+)</name>
        <dbReference type="ChEBI" id="CHEBI:29035"/>
    </ligand>
</feature>
<keyword evidence="4 9" id="KW-1133">Transmembrane helix</keyword>
<dbReference type="EMBL" id="JAAGVY010000017">
    <property type="protein sequence ID" value="NEN23893.1"/>
    <property type="molecule type" value="Genomic_DNA"/>
</dbReference>
<feature type="transmembrane region" description="Helical" evidence="9">
    <location>
        <begin position="7"/>
        <end position="28"/>
    </location>
</feature>
<feature type="transmembrane region" description="Helical" evidence="9">
    <location>
        <begin position="129"/>
        <end position="152"/>
    </location>
</feature>
<keyword evidence="7" id="KW-0464">Manganese</keyword>
<dbReference type="Proteomes" id="UP000486602">
    <property type="component" value="Unassembled WGS sequence"/>
</dbReference>
<dbReference type="GO" id="GO:0046872">
    <property type="term" value="F:metal ion binding"/>
    <property type="evidence" value="ECO:0007669"/>
    <property type="project" value="UniProtKB-KW"/>
</dbReference>
<dbReference type="InterPro" id="IPR017850">
    <property type="entry name" value="Alkaline_phosphatase_core_sf"/>
</dbReference>
<keyword evidence="5 9" id="KW-0472">Membrane</keyword>
<dbReference type="PIRSF" id="PIRSF005091">
    <property type="entry name" value="Mmb_sulf_HI1246"/>
    <property type="match status" value="1"/>
</dbReference>
<evidence type="ECO:0000313" key="12">
    <source>
        <dbReference type="Proteomes" id="UP000486602"/>
    </source>
</evidence>
<keyword evidence="11" id="KW-0808">Transferase</keyword>
<dbReference type="InterPro" id="IPR012160">
    <property type="entry name" value="LtaS-like"/>
</dbReference>
<feature type="binding site" evidence="8">
    <location>
        <position position="273"/>
    </location>
    <ligand>
        <name>Mn(2+)</name>
        <dbReference type="ChEBI" id="CHEBI:29035"/>
    </ligand>
</feature>
<dbReference type="InterPro" id="IPR050448">
    <property type="entry name" value="OpgB/LTA_synthase_biosynth"/>
</dbReference>
<feature type="binding site" evidence="8">
    <location>
        <position position="482"/>
    </location>
    <ligand>
        <name>Mn(2+)</name>
        <dbReference type="ChEBI" id="CHEBI:29035"/>
    </ligand>
</feature>
<dbReference type="InterPro" id="IPR000917">
    <property type="entry name" value="Sulfatase_N"/>
</dbReference>
<dbReference type="GO" id="GO:0005886">
    <property type="term" value="C:plasma membrane"/>
    <property type="evidence" value="ECO:0007669"/>
    <property type="project" value="UniProtKB-SubCell"/>
</dbReference>
<dbReference type="PANTHER" id="PTHR47371:SF3">
    <property type="entry name" value="PHOSPHOGLYCEROL TRANSFERASE I"/>
    <property type="match status" value="1"/>
</dbReference>
<sequence>MKKYLVYPVYFLFWIFFFIAARMVFLVYHHNLSGDLNFGEILDVFYYGLRLDFSFAGYICIIPFLLLFLNTFFTRFPVQAIIRWYSYIIIGMLCFLTVADLELFTAWGFRMDNTPLQYFKNPGEMAATVSSSPVFSLLSIGLAMALVFIVVYRKMVDKKLATLFTQIRVWQIGLSLFLIALLIIPIRGGVQKIPMNLSDVYFSKKLYANQAAVNLPWNIMFSLMHAQSDKNPFVYFPIERAKTLVDELYATKADSIPSIVSTKTPNIVIIVLESFTAKWIGYLGGAPGVTPQLDAIAADGMAFTNFYASGDRSEKGLMAILSAYPNQAITSIIKTPTKTQNLPSINKMLSERGYTTGFTYGGELEFANIKAYLLNTGFDRLVDKYEFPMAERTTSWGVHDEFVFNRFLTDLNQMDQPFFQAMFTLSSHEPYDVPLTHFVGNDEVTQFKNSIYYTDSVLGDFIAKAKTQPWWNNTLIAIVADHGHHLPGYDANHVPSKFHIPLVFTGGSLSRNGVVETIGSQTDIAPTILYQMNMDVSQFKWGRNLMDTHESFAFYAFNNGFGLVTPDGIATVDNVSGNTVYLDPGFDTTQLKFGKAYMEVSYQDFLEK</sequence>
<keyword evidence="3 9" id="KW-0812">Transmembrane</keyword>
<name>A0A7K3WQG0_9FLAO</name>
<evidence type="ECO:0000256" key="1">
    <source>
        <dbReference type="ARBA" id="ARBA00004651"/>
    </source>
</evidence>
<evidence type="ECO:0000256" key="3">
    <source>
        <dbReference type="ARBA" id="ARBA00022692"/>
    </source>
</evidence>
<comment type="subcellular location">
    <subcellularLocation>
        <location evidence="1">Cell membrane</location>
        <topology evidence="1">Multi-pass membrane protein</topology>
    </subcellularLocation>
</comment>
<reference evidence="11 12" key="1">
    <citation type="submission" date="2020-02" db="EMBL/GenBank/DDBJ databases">
        <title>Out from the shadows clarifying the taxonomy of the family Cryomorphaceae and related taxa by utilizing the GTDB taxonomic framework.</title>
        <authorList>
            <person name="Bowman J.P."/>
        </authorList>
    </citation>
    <scope>NUCLEOTIDE SEQUENCE [LARGE SCALE GENOMIC DNA]</scope>
    <source>
        <strain evidence="11 12">QSSC 1-22</strain>
    </source>
</reference>
<accession>A0A7K3WQG0</accession>
<feature type="transmembrane region" description="Helical" evidence="9">
    <location>
        <begin position="85"/>
        <end position="109"/>
    </location>
</feature>
<evidence type="ECO:0000256" key="6">
    <source>
        <dbReference type="PIRSR" id="PIRSR005091-1"/>
    </source>
</evidence>
<feature type="domain" description="Sulfatase N-terminal" evidence="10">
    <location>
        <begin position="265"/>
        <end position="533"/>
    </location>
</feature>
<feature type="active site" evidence="6">
    <location>
        <position position="313"/>
    </location>
</feature>
<dbReference type="SUPFAM" id="SSF53649">
    <property type="entry name" value="Alkaline phosphatase-like"/>
    <property type="match status" value="1"/>
</dbReference>
<dbReference type="GO" id="GO:0016787">
    <property type="term" value="F:hydrolase activity"/>
    <property type="evidence" value="ECO:0007669"/>
    <property type="project" value="UniProtKB-KW"/>
</dbReference>
<evidence type="ECO:0000259" key="10">
    <source>
        <dbReference type="Pfam" id="PF00884"/>
    </source>
</evidence>
<keyword evidence="11" id="KW-0378">Hydrolase</keyword>
<feature type="binding site" evidence="7">
    <location>
        <position position="428"/>
    </location>
    <ligand>
        <name>substrate</name>
    </ligand>
</feature>
<dbReference type="Gene3D" id="3.40.720.10">
    <property type="entry name" value="Alkaline Phosphatase, subunit A"/>
    <property type="match status" value="1"/>
</dbReference>
<evidence type="ECO:0000256" key="9">
    <source>
        <dbReference type="SAM" id="Phobius"/>
    </source>
</evidence>
<evidence type="ECO:0000256" key="4">
    <source>
        <dbReference type="ARBA" id="ARBA00022989"/>
    </source>
</evidence>
<dbReference type="RefSeq" id="WP_163285287.1">
    <property type="nucleotide sequence ID" value="NZ_JAAGVY010000017.1"/>
</dbReference>
<dbReference type="GO" id="GO:0016740">
    <property type="term" value="F:transferase activity"/>
    <property type="evidence" value="ECO:0007669"/>
    <property type="project" value="UniProtKB-KW"/>
</dbReference>
<keyword evidence="2" id="KW-1003">Cell membrane</keyword>
<organism evidence="11 12">
    <name type="scientific">Cryomorpha ignava</name>
    <dbReference type="NCBI Taxonomy" id="101383"/>
    <lineage>
        <taxon>Bacteria</taxon>
        <taxon>Pseudomonadati</taxon>
        <taxon>Bacteroidota</taxon>
        <taxon>Flavobacteriia</taxon>
        <taxon>Flavobacteriales</taxon>
        <taxon>Cryomorphaceae</taxon>
        <taxon>Cryomorpha</taxon>
    </lineage>
</organism>
<evidence type="ECO:0000256" key="7">
    <source>
        <dbReference type="PIRSR" id="PIRSR005091-2"/>
    </source>
</evidence>
<evidence type="ECO:0000256" key="8">
    <source>
        <dbReference type="PIRSR" id="PIRSR005091-3"/>
    </source>
</evidence>
<evidence type="ECO:0000256" key="5">
    <source>
        <dbReference type="ARBA" id="ARBA00023136"/>
    </source>
</evidence>
<dbReference type="AlphaFoldDB" id="A0A7K3WQG0"/>
<keyword evidence="7" id="KW-0479">Metal-binding</keyword>
<dbReference type="PANTHER" id="PTHR47371">
    <property type="entry name" value="LIPOTEICHOIC ACID SYNTHASE"/>
    <property type="match status" value="1"/>
</dbReference>
<dbReference type="CDD" id="cd16015">
    <property type="entry name" value="LTA_synthase"/>
    <property type="match status" value="1"/>
</dbReference>
<protein>
    <submittedName>
        <fullName evidence="11">Sulfatase-like hydrolase/transferase</fullName>
    </submittedName>
</protein>
<comment type="caution">
    <text evidence="11">The sequence shown here is derived from an EMBL/GenBank/DDBJ whole genome shotgun (WGS) entry which is preliminary data.</text>
</comment>
<dbReference type="Pfam" id="PF00884">
    <property type="entry name" value="Sulfatase"/>
    <property type="match status" value="1"/>
</dbReference>
<gene>
    <name evidence="11" type="ORF">G3O08_10315</name>
</gene>
<keyword evidence="12" id="KW-1185">Reference proteome</keyword>